<keyword evidence="3" id="KW-1185">Reference proteome</keyword>
<reference evidence="2 3" key="1">
    <citation type="submission" date="2016-10" db="EMBL/GenBank/DDBJ databases">
        <authorList>
            <person name="de Groot N.N."/>
        </authorList>
    </citation>
    <scope>NUCLEOTIDE SEQUENCE [LARGE SCALE GENOMIC DNA]</scope>
    <source>
        <strain evidence="2 3">DSM 43941</strain>
    </source>
</reference>
<accession>A0A1H1S122</accession>
<gene>
    <name evidence="2" type="ORF">SAMN04489716_0736</name>
</gene>
<keyword evidence="1" id="KW-0812">Transmembrane</keyword>
<organism evidence="2 3">
    <name type="scientific">Actinoplanes derwentensis</name>
    <dbReference type="NCBI Taxonomy" id="113562"/>
    <lineage>
        <taxon>Bacteria</taxon>
        <taxon>Bacillati</taxon>
        <taxon>Actinomycetota</taxon>
        <taxon>Actinomycetes</taxon>
        <taxon>Micromonosporales</taxon>
        <taxon>Micromonosporaceae</taxon>
        <taxon>Actinoplanes</taxon>
    </lineage>
</organism>
<keyword evidence="1" id="KW-0472">Membrane</keyword>
<feature type="transmembrane region" description="Helical" evidence="1">
    <location>
        <begin position="12"/>
        <end position="33"/>
    </location>
</feature>
<dbReference type="OrthoDB" id="5170945at2"/>
<evidence type="ECO:0000256" key="1">
    <source>
        <dbReference type="SAM" id="Phobius"/>
    </source>
</evidence>
<name>A0A1H1S122_9ACTN</name>
<evidence type="ECO:0000313" key="2">
    <source>
        <dbReference type="EMBL" id="SDS41682.1"/>
    </source>
</evidence>
<keyword evidence="1" id="KW-1133">Transmembrane helix</keyword>
<proteinExistence type="predicted"/>
<sequence>MIIPFLDDVKDVLSFIADVLGIIAFAIAIITLVRVHSVQKTQEEERRLLHRIYGIESLVVRLRSASVFLRKTQDVDASDLAEDLIRICGQIEGIMRVLNIAGNESKSNQSAIPLLKSGYMTPQFQKAAVMEARHAVDFLVIRSMQFANVDLMEEMRSAALRGVRIRILAISASASDTLLQYATNFLPWPVATSAAELRGQLQEVENRMRQFTASSWPEEARRRFLYRGYNLPPNMHFARVDSVIRQGFVGTLSSAQPGRLEDRPYIELSTNSAPGSSLMTHFDQLWDLSAADQVVPLSTEAQIAVQASPPESS</sequence>
<dbReference type="STRING" id="113562.SAMN04489716_0736"/>
<dbReference type="EMBL" id="LT629758">
    <property type="protein sequence ID" value="SDS41682.1"/>
    <property type="molecule type" value="Genomic_DNA"/>
</dbReference>
<dbReference type="Proteomes" id="UP000198688">
    <property type="component" value="Chromosome I"/>
</dbReference>
<protein>
    <submittedName>
        <fullName evidence="2">Uncharacterized protein</fullName>
    </submittedName>
</protein>
<dbReference type="AlphaFoldDB" id="A0A1H1S122"/>
<dbReference type="RefSeq" id="WP_092541561.1">
    <property type="nucleotide sequence ID" value="NZ_BOMJ01000016.1"/>
</dbReference>
<evidence type="ECO:0000313" key="3">
    <source>
        <dbReference type="Proteomes" id="UP000198688"/>
    </source>
</evidence>